<evidence type="ECO:0000313" key="5">
    <source>
        <dbReference type="Proteomes" id="UP000669133"/>
    </source>
</evidence>
<evidence type="ECO:0000256" key="2">
    <source>
        <dbReference type="SAM" id="MobiDB-lite"/>
    </source>
</evidence>
<dbReference type="InterPro" id="IPR024325">
    <property type="entry name" value="DUF3835"/>
</dbReference>
<feature type="region of interest" description="Disordered" evidence="2">
    <location>
        <begin position="262"/>
        <end position="360"/>
    </location>
</feature>
<feature type="region of interest" description="Disordered" evidence="2">
    <location>
        <begin position="377"/>
        <end position="414"/>
    </location>
</feature>
<name>A0A8H7ZD16_9ASCO</name>
<feature type="compositionally biased region" description="Polar residues" evidence="2">
    <location>
        <begin position="87"/>
        <end position="96"/>
    </location>
</feature>
<reference evidence="4 5" key="1">
    <citation type="submission" date="2020-12" db="EMBL/GenBank/DDBJ databases">
        <title>Effect of drift, selection, and recombination on the evolution of hybrid genomes in Candida yeast pathogens.</title>
        <authorList>
            <person name="Mixao V."/>
            <person name="Ksiezopolska E."/>
            <person name="Saus E."/>
            <person name="Boekhout T."/>
            <person name="Gacser A."/>
            <person name="Gabaldon T."/>
        </authorList>
    </citation>
    <scope>NUCLEOTIDE SEQUENCE [LARGE SCALE GENOMIC DNA]</scope>
    <source>
        <strain evidence="4 5">BP57</strain>
    </source>
</reference>
<feature type="region of interest" description="Disordered" evidence="2">
    <location>
        <begin position="519"/>
        <end position="561"/>
    </location>
</feature>
<feature type="compositionally biased region" description="Basic residues" evidence="2">
    <location>
        <begin position="401"/>
        <end position="411"/>
    </location>
</feature>
<dbReference type="Proteomes" id="UP000669133">
    <property type="component" value="Unassembled WGS sequence"/>
</dbReference>
<accession>A0A8H7ZD16</accession>
<feature type="domain" description="DUF3835" evidence="3">
    <location>
        <begin position="653"/>
        <end position="720"/>
    </location>
</feature>
<dbReference type="RefSeq" id="XP_067546817.1">
    <property type="nucleotide sequence ID" value="XM_067694503.1"/>
</dbReference>
<dbReference type="OrthoDB" id="21413at2759"/>
<comment type="caution">
    <text evidence="4">The sequence shown here is derived from an EMBL/GenBank/DDBJ whole genome shotgun (WGS) entry which is preliminary data.</text>
</comment>
<protein>
    <recommendedName>
        <fullName evidence="3">DUF3835 domain-containing protein</fullName>
    </recommendedName>
</protein>
<feature type="compositionally biased region" description="Basic and acidic residues" evidence="2">
    <location>
        <begin position="377"/>
        <end position="400"/>
    </location>
</feature>
<feature type="region of interest" description="Disordered" evidence="2">
    <location>
        <begin position="79"/>
        <end position="99"/>
    </location>
</feature>
<evidence type="ECO:0000256" key="1">
    <source>
        <dbReference type="SAM" id="Coils"/>
    </source>
</evidence>
<organism evidence="4 5">
    <name type="scientific">Candida metapsilosis</name>
    <dbReference type="NCBI Taxonomy" id="273372"/>
    <lineage>
        <taxon>Eukaryota</taxon>
        <taxon>Fungi</taxon>
        <taxon>Dikarya</taxon>
        <taxon>Ascomycota</taxon>
        <taxon>Saccharomycotina</taxon>
        <taxon>Pichiomycetes</taxon>
        <taxon>Debaryomycetaceae</taxon>
        <taxon>Candida/Lodderomyces clade</taxon>
        <taxon>Candida</taxon>
    </lineage>
</organism>
<gene>
    <name evidence="4" type="ORF">I9W82_005337</name>
</gene>
<feature type="region of interest" description="Disordered" evidence="2">
    <location>
        <begin position="698"/>
        <end position="724"/>
    </location>
</feature>
<keyword evidence="1" id="KW-0175">Coiled coil</keyword>
<feature type="compositionally biased region" description="Acidic residues" evidence="2">
    <location>
        <begin position="294"/>
        <end position="342"/>
    </location>
</feature>
<feature type="compositionally biased region" description="Basic and acidic residues" evidence="2">
    <location>
        <begin position="698"/>
        <end position="711"/>
    </location>
</feature>
<proteinExistence type="predicted"/>
<evidence type="ECO:0000313" key="4">
    <source>
        <dbReference type="EMBL" id="KAG5417701.1"/>
    </source>
</evidence>
<evidence type="ECO:0000259" key="3">
    <source>
        <dbReference type="Pfam" id="PF12927"/>
    </source>
</evidence>
<feature type="compositionally biased region" description="Basic and acidic residues" evidence="2">
    <location>
        <begin position="535"/>
        <end position="552"/>
    </location>
</feature>
<dbReference type="EMBL" id="JAEOAQ010000007">
    <property type="protein sequence ID" value="KAG5417701.1"/>
    <property type="molecule type" value="Genomic_DNA"/>
</dbReference>
<dbReference type="GeneID" id="93653966"/>
<dbReference type="AlphaFoldDB" id="A0A8H7ZD16"/>
<sequence length="724" mass="82778">MMSPFYKRSIDPPALQLPFMSSTMSTVASKGSSQSDEKAEINELIKQINLTILNLQRKRLHLSRELNVAIRQKAPKIEEVGEDKTSTSEGNSNTIDGNGDKINRLQALVQQFDEKIKEAQSTKDNLNKLAQSQSDSVSKIDDKEKLNEDGLPFMDIQEEVDEDGNVISSKVNNVPVEVEKKAKASTNAAKPSSVGKVKRDYDNDDELAQLFSDMELLPSHDRLKQHLNQDELLDRIDELKISPEEKFNLKRICVQAFKDYNEKDEETEVKPEKDVASTTIGTSESKKHGIDTDNLLELELLADEFDNEEENEDSKYADDEDWDYDFEENDDDDDDDDDDVADELLYGSKPNTTWLGGNLGDSKSSDLFWSQVAQLRQKEKSDKVNDKHGLDVLERDESSKRHSNGKKKQKSVRFSDSLDIKNVENISDSVKNPEPFKKASLFKQNRVRTNSVDNETVTNHDQLPVNERVVEETIVERDTNDKIVEDIVMEKNIDDSLENKESNLVKSESHEIRKKPVSRFKAAQKNAPGLTSTYKPEKSEKEATENREKGEGGKIIPNNTQVDYSNMQDMNTMAKAYSMGMYDDDIDVDGPLVEELKDFEHINKIVESKNEESSKTKKSTNGDVYDKMSNEVGMDYEETMDIDDYDDNEAMINDIEEHEFGEDDNELFIDENDVTNEELSESYYRMREKMLLKNRAMHEEQGFEPTDKEGNPIRISKFKSRMNK</sequence>
<dbReference type="Pfam" id="PF12927">
    <property type="entry name" value="DUF3835"/>
    <property type="match status" value="1"/>
</dbReference>
<feature type="compositionally biased region" description="Polar residues" evidence="2">
    <location>
        <begin position="349"/>
        <end position="360"/>
    </location>
</feature>
<feature type="coiled-coil region" evidence="1">
    <location>
        <begin position="102"/>
        <end position="129"/>
    </location>
</feature>
<keyword evidence="5" id="KW-1185">Reference proteome</keyword>